<dbReference type="CDD" id="cd02316">
    <property type="entry name" value="VcASADH2_like_N"/>
    <property type="match status" value="1"/>
</dbReference>
<dbReference type="Gene3D" id="3.30.360.10">
    <property type="entry name" value="Dihydrodipicolinate Reductase, domain 2"/>
    <property type="match status" value="1"/>
</dbReference>
<feature type="binding site" evidence="15">
    <location>
        <begin position="19"/>
        <end position="22"/>
    </location>
    <ligand>
        <name>NADP(+)</name>
        <dbReference type="ChEBI" id="CHEBI:58349"/>
    </ligand>
</feature>
<comment type="caution">
    <text evidence="18">The sequence shown here is derived from an EMBL/GenBank/DDBJ whole genome shotgun (WGS) entry which is preliminary data.</text>
</comment>
<feature type="binding site" evidence="15">
    <location>
        <begin position="47"/>
        <end position="48"/>
    </location>
    <ligand>
        <name>NADP(+)</name>
        <dbReference type="ChEBI" id="CHEBI:58349"/>
    </ligand>
</feature>
<dbReference type="PANTHER" id="PTHR46278:SF2">
    <property type="entry name" value="ASPARTATE-SEMIALDEHYDE DEHYDROGENASE"/>
    <property type="match status" value="1"/>
</dbReference>
<keyword evidence="11 15" id="KW-0560">Oxidoreductase</keyword>
<comment type="similarity">
    <text evidence="4 15">Belongs to the aspartate-semialdehyde dehydrogenase family.</text>
</comment>
<dbReference type="GeneID" id="78359793"/>
<dbReference type="Proteomes" id="UP000254000">
    <property type="component" value="Unassembled WGS sequence"/>
</dbReference>
<organism evidence="18 19">
    <name type="scientific">Gordonibacter pamelaeae</name>
    <dbReference type="NCBI Taxonomy" id="471189"/>
    <lineage>
        <taxon>Bacteria</taxon>
        <taxon>Bacillati</taxon>
        <taxon>Actinomycetota</taxon>
        <taxon>Coriobacteriia</taxon>
        <taxon>Eggerthellales</taxon>
        <taxon>Eggerthellaceae</taxon>
        <taxon>Gordonibacter</taxon>
    </lineage>
</organism>
<comment type="catalytic activity">
    <reaction evidence="14 15">
        <text>L-aspartate 4-semialdehyde + phosphate + NADP(+) = 4-phospho-L-aspartate + NADPH + H(+)</text>
        <dbReference type="Rhea" id="RHEA:24284"/>
        <dbReference type="ChEBI" id="CHEBI:15378"/>
        <dbReference type="ChEBI" id="CHEBI:43474"/>
        <dbReference type="ChEBI" id="CHEBI:57535"/>
        <dbReference type="ChEBI" id="CHEBI:57783"/>
        <dbReference type="ChEBI" id="CHEBI:58349"/>
        <dbReference type="ChEBI" id="CHEBI:537519"/>
        <dbReference type="EC" id="1.2.1.11"/>
    </reaction>
</comment>
<dbReference type="NCBIfam" id="NF011456">
    <property type="entry name" value="PRK14874.1"/>
    <property type="match status" value="1"/>
</dbReference>
<dbReference type="UniPathway" id="UPA00051">
    <property type="reaction ID" value="UER00464"/>
</dbReference>
<evidence type="ECO:0000256" key="9">
    <source>
        <dbReference type="ARBA" id="ARBA00022857"/>
    </source>
</evidence>
<proteinExistence type="inferred from homology"/>
<feature type="binding site" evidence="15">
    <location>
        <position position="251"/>
    </location>
    <ligand>
        <name>substrate</name>
    </ligand>
</feature>
<feature type="active site" description="Proton acceptor" evidence="15 16">
    <location>
        <position position="258"/>
    </location>
</feature>
<evidence type="ECO:0000256" key="13">
    <source>
        <dbReference type="ARBA" id="ARBA00023167"/>
    </source>
</evidence>
<dbReference type="GO" id="GO:0071266">
    <property type="term" value="P:'de novo' L-methionine biosynthetic process"/>
    <property type="evidence" value="ECO:0007669"/>
    <property type="project" value="UniProtKB-UniRule"/>
</dbReference>
<dbReference type="GO" id="GO:0009088">
    <property type="term" value="P:threonine biosynthetic process"/>
    <property type="evidence" value="ECO:0007669"/>
    <property type="project" value="UniProtKB-UniRule"/>
</dbReference>
<feature type="binding site" evidence="15">
    <location>
        <position position="113"/>
    </location>
    <ligand>
        <name>phosphate</name>
        <dbReference type="ChEBI" id="CHEBI:43474"/>
    </ligand>
</feature>
<dbReference type="PANTHER" id="PTHR46278">
    <property type="entry name" value="DEHYDROGENASE, PUTATIVE-RELATED"/>
    <property type="match status" value="1"/>
</dbReference>
<dbReference type="UniPathway" id="UPA00034">
    <property type="reaction ID" value="UER00016"/>
</dbReference>
<dbReference type="EMBL" id="PPTS01000005">
    <property type="protein sequence ID" value="RDB64823.1"/>
    <property type="molecule type" value="Genomic_DNA"/>
</dbReference>
<comment type="subunit">
    <text evidence="5 15">Homodimer.</text>
</comment>
<evidence type="ECO:0000256" key="8">
    <source>
        <dbReference type="ARBA" id="ARBA00022697"/>
    </source>
</evidence>
<evidence type="ECO:0000256" key="11">
    <source>
        <dbReference type="ARBA" id="ARBA00023002"/>
    </source>
</evidence>
<dbReference type="CDD" id="cd18131">
    <property type="entry name" value="ASADH_C_bac_euk_like"/>
    <property type="match status" value="1"/>
</dbReference>
<comment type="pathway">
    <text evidence="3 15">Amino-acid biosynthesis; L-threonine biosynthesis; L-threonine from L-aspartate: step 2/5.</text>
</comment>
<evidence type="ECO:0000256" key="10">
    <source>
        <dbReference type="ARBA" id="ARBA00022915"/>
    </source>
</evidence>
<comment type="pathway">
    <text evidence="2 15">Amino-acid biosynthesis; L-lysine biosynthesis via DAP pathway; (S)-tetrahydrodipicolinate from L-aspartate: step 2/4.</text>
</comment>
<dbReference type="GO" id="GO:0051287">
    <property type="term" value="F:NAD binding"/>
    <property type="evidence" value="ECO:0007669"/>
    <property type="project" value="InterPro"/>
</dbReference>
<dbReference type="InterPro" id="IPR000534">
    <property type="entry name" value="Semialdehyde_DH_NAD-bd"/>
</dbReference>
<evidence type="ECO:0000256" key="7">
    <source>
        <dbReference type="ARBA" id="ARBA00022605"/>
    </source>
</evidence>
<evidence type="ECO:0000256" key="5">
    <source>
        <dbReference type="ARBA" id="ARBA00011738"/>
    </source>
</evidence>
<sequence>MTWTKEMPAHPVVAIAGATGAVGSEFLKVLHDVDFPASEVRALASARSAGRKLPFAGCGQVPAGELVVQEMTPESFEGVDIALFSCGASVSKELRAAVTAAGAVMIDNSSAFRMDEDVPLVVPEVNPDDVAWHNGVIANPNCSTIQMVVALKPLYDLSPITRVVVSTYQAASGGGAPAMAELYDQTKEFLDGKADDELTVSAFQHRIAFNCIPHIDVFLDDDSTKEEWKMVVETKKIMGDQGIKVAATCVRVPVLRCHAESVNVEFAGDVSVEAARAALAATDGITVMDDCATNTYPMPGLLAGTDDTYVGRLRKDDTVEHGLALWVVADQIRKGAALNAVQIAQLLVPTA</sequence>
<comment type="pathway">
    <text evidence="1 15">Amino-acid biosynthesis; L-methionine biosynthesis via de novo pathway; L-homoserine from L-aspartate: step 2/3.</text>
</comment>
<keyword evidence="12 15" id="KW-0457">Lysine biosynthesis</keyword>
<evidence type="ECO:0000256" key="15">
    <source>
        <dbReference type="HAMAP-Rule" id="MF_02121"/>
    </source>
</evidence>
<feature type="binding site" evidence="15">
    <location>
        <position position="331"/>
    </location>
    <ligand>
        <name>NADP(+)</name>
        <dbReference type="ChEBI" id="CHEBI:58349"/>
    </ligand>
</feature>
<dbReference type="InterPro" id="IPR000319">
    <property type="entry name" value="Asp-semialdehyde_DH_CS"/>
</dbReference>
<dbReference type="GO" id="GO:0019877">
    <property type="term" value="P:diaminopimelate biosynthetic process"/>
    <property type="evidence" value="ECO:0007669"/>
    <property type="project" value="UniProtKB-UniRule"/>
</dbReference>
<dbReference type="RefSeq" id="WP_114568975.1">
    <property type="nucleotide sequence ID" value="NZ_CABMMS010000005.1"/>
</dbReference>
<dbReference type="SMART" id="SM00859">
    <property type="entry name" value="Semialdhyde_dh"/>
    <property type="match status" value="1"/>
</dbReference>
<accession>A0A369LZ69</accession>
<keyword evidence="7 15" id="KW-0028">Amino-acid biosynthesis</keyword>
<feature type="active site" description="Acyl-thioester intermediate" evidence="15 16">
    <location>
        <position position="142"/>
    </location>
</feature>
<keyword evidence="9 15" id="KW-0521">NADP</keyword>
<evidence type="ECO:0000256" key="1">
    <source>
        <dbReference type="ARBA" id="ARBA00005021"/>
    </source>
</evidence>
<dbReference type="Pfam" id="PF01118">
    <property type="entry name" value="Semialdhyde_dh"/>
    <property type="match status" value="1"/>
</dbReference>
<comment type="function">
    <text evidence="15">Catalyzes the NADPH-dependent formation of L-aspartate-semialdehyde (L-ASA) by the reductive dephosphorylation of L-aspartyl-4-phosphate.</text>
</comment>
<feature type="binding site" evidence="15">
    <location>
        <position position="169"/>
    </location>
    <ligand>
        <name>substrate</name>
    </ligand>
</feature>
<dbReference type="NCBIfam" id="TIGR01296">
    <property type="entry name" value="asd_B"/>
    <property type="match status" value="1"/>
</dbReference>
<evidence type="ECO:0000256" key="6">
    <source>
        <dbReference type="ARBA" id="ARBA00013120"/>
    </source>
</evidence>
<keyword evidence="10 15" id="KW-0220">Diaminopimelate biosynthesis</keyword>
<evidence type="ECO:0000259" key="17">
    <source>
        <dbReference type="SMART" id="SM00859"/>
    </source>
</evidence>
<dbReference type="Gene3D" id="3.40.50.720">
    <property type="entry name" value="NAD(P)-binding Rossmann-like Domain"/>
    <property type="match status" value="1"/>
</dbReference>
<evidence type="ECO:0000313" key="19">
    <source>
        <dbReference type="Proteomes" id="UP000254000"/>
    </source>
</evidence>
<dbReference type="PROSITE" id="PS01103">
    <property type="entry name" value="ASD"/>
    <property type="match status" value="1"/>
</dbReference>
<evidence type="ECO:0000313" key="18">
    <source>
        <dbReference type="EMBL" id="RDB64823.1"/>
    </source>
</evidence>
<dbReference type="Pfam" id="PF02774">
    <property type="entry name" value="Semialdhyde_dhC"/>
    <property type="match status" value="1"/>
</dbReference>
<dbReference type="GO" id="GO:0050661">
    <property type="term" value="F:NADP binding"/>
    <property type="evidence" value="ECO:0007669"/>
    <property type="project" value="UniProtKB-UniRule"/>
</dbReference>
<dbReference type="SUPFAM" id="SSF55347">
    <property type="entry name" value="Glyceraldehyde-3-phosphate dehydrogenase-like, C-terminal domain"/>
    <property type="match status" value="1"/>
</dbReference>
<dbReference type="GO" id="GO:0046983">
    <property type="term" value="F:protein dimerization activity"/>
    <property type="evidence" value="ECO:0007669"/>
    <property type="project" value="InterPro"/>
</dbReference>
<evidence type="ECO:0000256" key="16">
    <source>
        <dbReference type="PIRSR" id="PIRSR000148-1"/>
    </source>
</evidence>
<dbReference type="GO" id="GO:0009097">
    <property type="term" value="P:isoleucine biosynthetic process"/>
    <property type="evidence" value="ECO:0007669"/>
    <property type="project" value="UniProtKB-UniRule"/>
</dbReference>
<feature type="binding site" evidence="15">
    <location>
        <begin position="172"/>
        <end position="173"/>
    </location>
    <ligand>
        <name>NADP(+)</name>
        <dbReference type="ChEBI" id="CHEBI:58349"/>
    </ligand>
</feature>
<dbReference type="InterPro" id="IPR012280">
    <property type="entry name" value="Semialdhyde_DH_dimer_dom"/>
</dbReference>
<feature type="domain" description="Semialdehyde dehydrogenase NAD-binding" evidence="17">
    <location>
        <begin position="12"/>
        <end position="133"/>
    </location>
</feature>
<evidence type="ECO:0000256" key="12">
    <source>
        <dbReference type="ARBA" id="ARBA00023154"/>
    </source>
</evidence>
<dbReference type="AlphaFoldDB" id="A0A369LZ69"/>
<gene>
    <name evidence="15" type="primary">asd</name>
    <name evidence="18" type="ORF">C1877_08840</name>
</gene>
<dbReference type="PIRSF" id="PIRSF000148">
    <property type="entry name" value="ASA_dh"/>
    <property type="match status" value="1"/>
</dbReference>
<dbReference type="GO" id="GO:0004073">
    <property type="term" value="F:aspartate-semialdehyde dehydrogenase activity"/>
    <property type="evidence" value="ECO:0007669"/>
    <property type="project" value="UniProtKB-UniRule"/>
</dbReference>
<keyword evidence="13 15" id="KW-0486">Methionine biosynthesis</keyword>
<name>A0A369LZ69_9ACTN</name>
<evidence type="ECO:0000256" key="2">
    <source>
        <dbReference type="ARBA" id="ARBA00005076"/>
    </source>
</evidence>
<reference evidence="18 19" key="1">
    <citation type="journal article" date="2018" name="Elife">
        <title>Discovery and characterization of a prevalent human gut bacterial enzyme sufficient for the inactivation of a family of plant toxins.</title>
        <authorList>
            <person name="Koppel N."/>
            <person name="Bisanz J.E."/>
            <person name="Pandelia M.E."/>
            <person name="Turnbaugh P.J."/>
            <person name="Balskus E.P."/>
        </authorList>
    </citation>
    <scope>NUCLEOTIDE SEQUENCE [LARGE SCALE GENOMIC DNA]</scope>
    <source>
        <strain evidence="18 19">3C</strain>
    </source>
</reference>
<dbReference type="GO" id="GO:0009089">
    <property type="term" value="P:lysine biosynthetic process via diaminopimelate"/>
    <property type="evidence" value="ECO:0007669"/>
    <property type="project" value="UniProtKB-UniRule"/>
</dbReference>
<evidence type="ECO:0000256" key="4">
    <source>
        <dbReference type="ARBA" id="ARBA00010584"/>
    </source>
</evidence>
<protein>
    <recommendedName>
        <fullName evidence="6 15">Aspartate-semialdehyde dehydrogenase</fullName>
        <shortName evidence="15">ASA dehydrogenase</shortName>
        <shortName evidence="15">ASADH</shortName>
        <ecNumber evidence="6 15">1.2.1.11</ecNumber>
    </recommendedName>
    <alternativeName>
        <fullName evidence="15">Aspartate-beta-semialdehyde dehydrogenase</fullName>
    </alternativeName>
</protein>
<evidence type="ECO:0000256" key="3">
    <source>
        <dbReference type="ARBA" id="ARBA00005097"/>
    </source>
</evidence>
<dbReference type="InterPro" id="IPR012080">
    <property type="entry name" value="Asp_semialdehyde_DH"/>
</dbReference>
<evidence type="ECO:0000256" key="14">
    <source>
        <dbReference type="ARBA" id="ARBA00047891"/>
    </source>
</evidence>
<dbReference type="HAMAP" id="MF_02121">
    <property type="entry name" value="ASADH"/>
    <property type="match status" value="1"/>
</dbReference>
<keyword evidence="19" id="KW-1185">Reference proteome</keyword>
<dbReference type="SUPFAM" id="SSF51735">
    <property type="entry name" value="NAD(P)-binding Rossmann-fold domains"/>
    <property type="match status" value="1"/>
</dbReference>
<comment type="caution">
    <text evidence="15">Lacks conserved residue(s) required for the propagation of feature annotation.</text>
</comment>
<dbReference type="EC" id="1.2.1.11" evidence="6 15"/>
<dbReference type="OrthoDB" id="9805684at2"/>
<dbReference type="InterPro" id="IPR036291">
    <property type="entry name" value="NAD(P)-bd_dom_sf"/>
</dbReference>
<keyword evidence="8 15" id="KW-0791">Threonine biosynthesis</keyword>
<dbReference type="InterPro" id="IPR005986">
    <property type="entry name" value="Asp_semialdehyde_DH_beta"/>
</dbReference>
<dbReference type="UniPathway" id="UPA00050">
    <property type="reaction ID" value="UER00463"/>
</dbReference>